<name>A0ABU3CUR5_9FLAO</name>
<accession>A0ABU3CUR5</accession>
<keyword evidence="1" id="KW-0472">Membrane</keyword>
<dbReference type="Proteomes" id="UP001248819">
    <property type="component" value="Unassembled WGS sequence"/>
</dbReference>
<organism evidence="2 3">
    <name type="scientific">Autumnicola edwardsiae</name>
    <dbReference type="NCBI Taxonomy" id="3075594"/>
    <lineage>
        <taxon>Bacteria</taxon>
        <taxon>Pseudomonadati</taxon>
        <taxon>Bacteroidota</taxon>
        <taxon>Flavobacteriia</taxon>
        <taxon>Flavobacteriales</taxon>
        <taxon>Flavobacteriaceae</taxon>
        <taxon>Autumnicola</taxon>
    </lineage>
</organism>
<gene>
    <name evidence="2" type="ORF">RM529_08110</name>
</gene>
<reference evidence="2 3" key="1">
    <citation type="submission" date="2023-09" db="EMBL/GenBank/DDBJ databases">
        <authorList>
            <person name="Rey-Velasco X."/>
        </authorList>
    </citation>
    <scope>NUCLEOTIDE SEQUENCE [LARGE SCALE GENOMIC DNA]</scope>
    <source>
        <strain evidence="2 3">F297</strain>
    </source>
</reference>
<evidence type="ECO:0000256" key="1">
    <source>
        <dbReference type="SAM" id="Phobius"/>
    </source>
</evidence>
<keyword evidence="3" id="KW-1185">Reference proteome</keyword>
<evidence type="ECO:0000313" key="3">
    <source>
        <dbReference type="Proteomes" id="UP001248819"/>
    </source>
</evidence>
<dbReference type="Pfam" id="PF10688">
    <property type="entry name" value="Imp-YgjV"/>
    <property type="match status" value="1"/>
</dbReference>
<sequence>MSIKWYFLTAFFIPKNQMEILGISATEWIGYLSSFFVAISFFMKNIIKLRIVNSLGCILFIIYGILIDSWPVIMTNAVIVGVNFYYLFINRKDKPVPADEVKP</sequence>
<dbReference type="EMBL" id="JAVRHP010000033">
    <property type="protein sequence ID" value="MDT0650104.1"/>
    <property type="molecule type" value="Genomic_DNA"/>
</dbReference>
<feature type="transmembrane region" description="Helical" evidence="1">
    <location>
        <begin position="72"/>
        <end position="89"/>
    </location>
</feature>
<evidence type="ECO:0000313" key="2">
    <source>
        <dbReference type="EMBL" id="MDT0650104.1"/>
    </source>
</evidence>
<proteinExistence type="predicted"/>
<keyword evidence="1" id="KW-1133">Transmembrane helix</keyword>
<feature type="transmembrane region" description="Helical" evidence="1">
    <location>
        <begin position="20"/>
        <end position="42"/>
    </location>
</feature>
<comment type="caution">
    <text evidence="2">The sequence shown here is derived from an EMBL/GenBank/DDBJ whole genome shotgun (WGS) entry which is preliminary data.</text>
</comment>
<dbReference type="InterPro" id="IPR019629">
    <property type="entry name" value="Uncharacterised_HI1736/YgjV"/>
</dbReference>
<protein>
    <submittedName>
        <fullName evidence="2">YgjV family protein</fullName>
    </submittedName>
</protein>
<feature type="transmembrane region" description="Helical" evidence="1">
    <location>
        <begin position="49"/>
        <end position="66"/>
    </location>
</feature>
<keyword evidence="1" id="KW-0812">Transmembrane</keyword>